<dbReference type="Pfam" id="PF00144">
    <property type="entry name" value="Beta-lactamase"/>
    <property type="match status" value="1"/>
</dbReference>
<name>A0AAD5XKZ7_9FUNG</name>
<feature type="domain" description="Beta-lactamase-related" evidence="2">
    <location>
        <begin position="76"/>
        <end position="485"/>
    </location>
</feature>
<dbReference type="SUPFAM" id="SSF56601">
    <property type="entry name" value="beta-lactamase/transpeptidase-like"/>
    <property type="match status" value="1"/>
</dbReference>
<evidence type="ECO:0000313" key="4">
    <source>
        <dbReference type="Proteomes" id="UP001211907"/>
    </source>
</evidence>
<evidence type="ECO:0000313" key="3">
    <source>
        <dbReference type="EMBL" id="KAJ3133663.1"/>
    </source>
</evidence>
<organism evidence="3 4">
    <name type="scientific">Physocladia obscura</name>
    <dbReference type="NCBI Taxonomy" id="109957"/>
    <lineage>
        <taxon>Eukaryota</taxon>
        <taxon>Fungi</taxon>
        <taxon>Fungi incertae sedis</taxon>
        <taxon>Chytridiomycota</taxon>
        <taxon>Chytridiomycota incertae sedis</taxon>
        <taxon>Chytridiomycetes</taxon>
        <taxon>Chytridiales</taxon>
        <taxon>Chytriomycetaceae</taxon>
        <taxon>Physocladia</taxon>
    </lineage>
</organism>
<dbReference type="Gene3D" id="3.40.710.10">
    <property type="entry name" value="DD-peptidase/beta-lactamase superfamily"/>
    <property type="match status" value="2"/>
</dbReference>
<proteinExistence type="predicted"/>
<dbReference type="EMBL" id="JADGJH010000212">
    <property type="protein sequence ID" value="KAJ3133663.1"/>
    <property type="molecule type" value="Genomic_DNA"/>
</dbReference>
<keyword evidence="1" id="KW-0812">Transmembrane</keyword>
<feature type="transmembrane region" description="Helical" evidence="1">
    <location>
        <begin position="6"/>
        <end position="27"/>
    </location>
</feature>
<evidence type="ECO:0000256" key="1">
    <source>
        <dbReference type="SAM" id="Phobius"/>
    </source>
</evidence>
<dbReference type="AlphaFoldDB" id="A0AAD5XKZ7"/>
<reference evidence="3" key="1">
    <citation type="submission" date="2020-05" db="EMBL/GenBank/DDBJ databases">
        <title>Phylogenomic resolution of chytrid fungi.</title>
        <authorList>
            <person name="Stajich J.E."/>
            <person name="Amses K."/>
            <person name="Simmons R."/>
            <person name="Seto K."/>
            <person name="Myers J."/>
            <person name="Bonds A."/>
            <person name="Quandt C.A."/>
            <person name="Barry K."/>
            <person name="Liu P."/>
            <person name="Grigoriev I."/>
            <person name="Longcore J.E."/>
            <person name="James T.Y."/>
        </authorList>
    </citation>
    <scope>NUCLEOTIDE SEQUENCE</scope>
    <source>
        <strain evidence="3">JEL0513</strain>
    </source>
</reference>
<protein>
    <recommendedName>
        <fullName evidence="2">Beta-lactamase-related domain-containing protein</fullName>
    </recommendedName>
</protein>
<gene>
    <name evidence="3" type="ORF">HK100_004247</name>
</gene>
<dbReference type="InterPro" id="IPR052907">
    <property type="entry name" value="Beta-lactamase/esterase"/>
</dbReference>
<keyword evidence="1" id="KW-1133">Transmembrane helix</keyword>
<keyword evidence="4" id="KW-1185">Reference proteome</keyword>
<sequence>MQEDAVGGLTAAMALVIAALVTVVVVYRCFFRYGPVLSTGFKLFGINKPPFATVVGYTAPDFETLRDLLKVGFESGDDLGCQFAAYVDGILVADIATGFTDRSFTVPYTQDTLQLVFSTSKVITCFVFMHLVNTNRLALSDLMSKYWPEFAAGNKANVTIGDFLAHRGGVAYLDKERVPTPEDLLDLDSLASKLAEQPHNFDGKTVSAYHAVTRGWYLNEIVRRVTSGKTVRDIMYEEILPLINERDLESGEDKEKLPGESSEAFQFHYGIPLAPAHVAKKIHATKAQLDGYSFVQKAFYGLSPRRLLLALKQYPVPPSLIKAYFSKGSIQNLALMASGPDFSKRPVRDNPWCYNDPVLLASSSPSFSGITNARSLVRLAELVRNSGKNGNGSPQGLVSRAVFEESLKPIVPMEDKVLLKMFELTQCGLGMQKIGFGAFDTGRVGEGLVWYGGAGTGGSVLYFELEYNITFCFTMNFLHLQSTGDKRSWRLIEELVRIVKLKKMEENSRK</sequence>
<evidence type="ECO:0000259" key="2">
    <source>
        <dbReference type="Pfam" id="PF00144"/>
    </source>
</evidence>
<dbReference type="InterPro" id="IPR012338">
    <property type="entry name" value="Beta-lactam/transpept-like"/>
</dbReference>
<keyword evidence="1" id="KW-0472">Membrane</keyword>
<dbReference type="InterPro" id="IPR001466">
    <property type="entry name" value="Beta-lactam-related"/>
</dbReference>
<dbReference type="Proteomes" id="UP001211907">
    <property type="component" value="Unassembled WGS sequence"/>
</dbReference>
<accession>A0AAD5XKZ7</accession>
<dbReference type="PANTHER" id="PTHR43319">
    <property type="entry name" value="BETA-LACTAMASE-RELATED"/>
    <property type="match status" value="1"/>
</dbReference>
<comment type="caution">
    <text evidence="3">The sequence shown here is derived from an EMBL/GenBank/DDBJ whole genome shotgun (WGS) entry which is preliminary data.</text>
</comment>
<dbReference type="PANTHER" id="PTHR43319:SF3">
    <property type="entry name" value="BETA-LACTAMASE-RELATED DOMAIN-CONTAINING PROTEIN"/>
    <property type="match status" value="1"/>
</dbReference>